<dbReference type="EMBL" id="FWYF01000002">
    <property type="protein sequence ID" value="SMD33901.1"/>
    <property type="molecule type" value="Genomic_DNA"/>
</dbReference>
<keyword evidence="2" id="KW-1185">Reference proteome</keyword>
<dbReference type="Pfam" id="PF20311">
    <property type="entry name" value="DUF6607"/>
    <property type="match status" value="1"/>
</dbReference>
<dbReference type="OrthoDB" id="8564954at2"/>
<dbReference type="Proteomes" id="UP000192472">
    <property type="component" value="Unassembled WGS sequence"/>
</dbReference>
<proteinExistence type="predicted"/>
<sequence>MKKIIIAILLISTTVAYGQKQKKEDIAAIKAMCGCYDIRFNFAETFAPDKDYEFHENYTSGALEYVFPISEDKDKIVLQHLLVIGDTMIIKHWRQDWLYENTDFYSFDKENTWEYKSKNPAQVKGQWTQKVYQVDDSPRYEGSATWVHVDGKHYWESEADAPLPRREFSKRKDYNVMKRINRQEITDYGWVHEQDNDKIIRTEDEDVLLAQEKGWNTYTKTDDSKCEVAKKWWAKNQAYWADVRLVWDELFAQNKTVAINMKVDDKIMFQRLFALEKEMIGAQPYDSGASKTKIKAVIQMHLKSDQMLTSLK</sequence>
<gene>
    <name evidence="1" type="ORF">SAMN04488029_1730</name>
</gene>
<protein>
    <submittedName>
        <fullName evidence="1">Uncharacterized protein</fullName>
    </submittedName>
</protein>
<dbReference type="STRING" id="692418.SAMN04488029_1730"/>
<accession>A0A1W2GBB9</accession>
<dbReference type="InterPro" id="IPR046715">
    <property type="entry name" value="DUF6607"/>
</dbReference>
<organism evidence="1 2">
    <name type="scientific">Reichenbachiella faecimaris</name>
    <dbReference type="NCBI Taxonomy" id="692418"/>
    <lineage>
        <taxon>Bacteria</taxon>
        <taxon>Pseudomonadati</taxon>
        <taxon>Bacteroidota</taxon>
        <taxon>Cytophagia</taxon>
        <taxon>Cytophagales</taxon>
        <taxon>Reichenbachiellaceae</taxon>
        <taxon>Reichenbachiella</taxon>
    </lineage>
</organism>
<reference evidence="1 2" key="1">
    <citation type="submission" date="2017-04" db="EMBL/GenBank/DDBJ databases">
        <authorList>
            <person name="Afonso C.L."/>
            <person name="Miller P.J."/>
            <person name="Scott M.A."/>
            <person name="Spackman E."/>
            <person name="Goraichik I."/>
            <person name="Dimitrov K.M."/>
            <person name="Suarez D.L."/>
            <person name="Swayne D.E."/>
        </authorList>
    </citation>
    <scope>NUCLEOTIDE SEQUENCE [LARGE SCALE GENOMIC DNA]</scope>
    <source>
        <strain evidence="1 2">DSM 26133</strain>
    </source>
</reference>
<evidence type="ECO:0000313" key="2">
    <source>
        <dbReference type="Proteomes" id="UP000192472"/>
    </source>
</evidence>
<dbReference type="AlphaFoldDB" id="A0A1W2GBB9"/>
<name>A0A1W2GBB9_REIFA</name>
<dbReference type="RefSeq" id="WP_084372307.1">
    <property type="nucleotide sequence ID" value="NZ_FWYF01000002.1"/>
</dbReference>
<evidence type="ECO:0000313" key="1">
    <source>
        <dbReference type="EMBL" id="SMD33901.1"/>
    </source>
</evidence>